<feature type="transmembrane region" description="Helical" evidence="1">
    <location>
        <begin position="15"/>
        <end position="35"/>
    </location>
</feature>
<evidence type="ECO:0000256" key="1">
    <source>
        <dbReference type="SAM" id="Phobius"/>
    </source>
</evidence>
<protein>
    <submittedName>
        <fullName evidence="3">Glutamate:Na+ symporter, ESS family</fullName>
    </submittedName>
</protein>
<keyword evidence="1" id="KW-0472">Membrane</keyword>
<feature type="transmembrane region" description="Helical" evidence="1">
    <location>
        <begin position="331"/>
        <end position="350"/>
    </location>
</feature>
<dbReference type="OrthoDB" id="9801557at2"/>
<feature type="transmembrane region" description="Helical" evidence="1">
    <location>
        <begin position="265"/>
        <end position="286"/>
    </location>
</feature>
<evidence type="ECO:0000313" key="3">
    <source>
        <dbReference type="EMBL" id="SDG87309.1"/>
    </source>
</evidence>
<feature type="transmembrane region" description="Helical" evidence="1">
    <location>
        <begin position="42"/>
        <end position="62"/>
    </location>
</feature>
<dbReference type="GO" id="GO:0015501">
    <property type="term" value="F:glutamate:sodium symporter activity"/>
    <property type="evidence" value="ECO:0007669"/>
    <property type="project" value="InterPro"/>
</dbReference>
<feature type="transmembrane region" description="Helical" evidence="1">
    <location>
        <begin position="74"/>
        <end position="96"/>
    </location>
</feature>
<dbReference type="GO" id="GO:0015813">
    <property type="term" value="P:L-glutamate transmembrane transport"/>
    <property type="evidence" value="ECO:0007669"/>
    <property type="project" value="InterPro"/>
</dbReference>
<sequence length="452" mass="48782">MFPTEKIQSSSMETILFYCAVLGILLFIGVVLRVKVKFFKKFFISASLIAGTLGLLLGQYGLGVLPAEMTESWGALPGALITVVFAPMLMGVSIPNPKKMGRLIVPHLLFGYMGECIQIALPFIITGLVLIPVWNVNEMFGSIVEIGWSGGHGTAGGMVDVYNRLDWSDGGPLGLTSATVGLLVGIIVGMVIINYGVRKGYTSVIKNVQELNVNQSEDILPRAKQPSGSAVTMNKDVVESLAFHGSLISIAILIGWVLQKLLGGLVPGLPLFPMAMVGGLVVQLVISKTKFAEAIDTGCLHRIQGLALEFLIMAAIASIKIPVVIEYAFPLSILMVVMTLVMVWYFFWAGPRLFGKDWFEHAIVNYGSLTGVTAVALMLLRTVDPEMKTEAGTGYALRAPFISPIIGGGLLTSILPVMAHNYGSLNVGVVFLILLFVLYILARRLGFWTRTT</sequence>
<feature type="transmembrane region" description="Helical" evidence="1">
    <location>
        <begin position="395"/>
        <end position="415"/>
    </location>
</feature>
<organism evidence="3 4">
    <name type="scientific">Aneurinibacillus thermoaerophilus</name>
    <dbReference type="NCBI Taxonomy" id="143495"/>
    <lineage>
        <taxon>Bacteria</taxon>
        <taxon>Bacillati</taxon>
        <taxon>Bacillota</taxon>
        <taxon>Bacilli</taxon>
        <taxon>Bacillales</taxon>
        <taxon>Paenibacillaceae</taxon>
        <taxon>Aneurinibacillus group</taxon>
        <taxon>Aneurinibacillus</taxon>
    </lineage>
</organism>
<dbReference type="Proteomes" id="UP000826616">
    <property type="component" value="Chromosome"/>
</dbReference>
<dbReference type="PANTHER" id="PTHR36178:SF1">
    <property type="entry name" value="SODIUM_GLUTAMATE SYMPORTER"/>
    <property type="match status" value="1"/>
</dbReference>
<dbReference type="AlphaFoldDB" id="A0A1G7XSW5"/>
<feature type="transmembrane region" description="Helical" evidence="1">
    <location>
        <begin position="362"/>
        <end position="383"/>
    </location>
</feature>
<keyword evidence="5" id="KW-1185">Reference proteome</keyword>
<accession>A0A1G7XSW5</accession>
<evidence type="ECO:0000313" key="5">
    <source>
        <dbReference type="Proteomes" id="UP000826616"/>
    </source>
</evidence>
<reference evidence="2 5" key="2">
    <citation type="submission" date="2021-08" db="EMBL/GenBank/DDBJ databases">
        <title>Complete genome sequence of the strain Aneurinibacillus thermoaerophilus CCM 8960.</title>
        <authorList>
            <person name="Musilova J."/>
            <person name="Kourilova X."/>
            <person name="Pernicova I."/>
            <person name="Bezdicek M."/>
            <person name="Lengerova M."/>
            <person name="Obruca S."/>
            <person name="Sedlar K."/>
        </authorList>
    </citation>
    <scope>NUCLEOTIDE SEQUENCE [LARGE SCALE GENOMIC DNA]</scope>
    <source>
        <strain evidence="2 5">CCM 8960</strain>
    </source>
</reference>
<gene>
    <name evidence="2" type="ORF">K3F53_05630</name>
    <name evidence="3" type="ORF">SAMN04489735_1004179</name>
</gene>
<dbReference type="RefSeq" id="WP_057899464.1">
    <property type="nucleotide sequence ID" value="NZ_CP080764.1"/>
</dbReference>
<proteinExistence type="predicted"/>
<dbReference type="InterPro" id="IPR004445">
    <property type="entry name" value="GltS"/>
</dbReference>
<reference evidence="3 4" key="1">
    <citation type="submission" date="2016-10" db="EMBL/GenBank/DDBJ databases">
        <authorList>
            <person name="de Groot N.N."/>
        </authorList>
    </citation>
    <scope>NUCLEOTIDE SEQUENCE [LARGE SCALE GENOMIC DNA]</scope>
    <source>
        <strain evidence="3 4">L 420-91</strain>
    </source>
</reference>
<feature type="transmembrane region" description="Helical" evidence="1">
    <location>
        <begin position="422"/>
        <end position="442"/>
    </location>
</feature>
<keyword evidence="1" id="KW-1133">Transmembrane helix</keyword>
<dbReference type="GO" id="GO:0016020">
    <property type="term" value="C:membrane"/>
    <property type="evidence" value="ECO:0007669"/>
    <property type="project" value="InterPro"/>
</dbReference>
<dbReference type="GeneID" id="97140843"/>
<name>A0A1G7XSW5_ANETH</name>
<evidence type="ECO:0000313" key="2">
    <source>
        <dbReference type="EMBL" id="QYY43696.1"/>
    </source>
</evidence>
<dbReference type="Proteomes" id="UP000198956">
    <property type="component" value="Unassembled WGS sequence"/>
</dbReference>
<evidence type="ECO:0000313" key="4">
    <source>
        <dbReference type="Proteomes" id="UP000198956"/>
    </source>
</evidence>
<feature type="transmembrane region" description="Helical" evidence="1">
    <location>
        <begin position="306"/>
        <end position="325"/>
    </location>
</feature>
<feature type="transmembrane region" description="Helical" evidence="1">
    <location>
        <begin position="173"/>
        <end position="197"/>
    </location>
</feature>
<feature type="transmembrane region" description="Helical" evidence="1">
    <location>
        <begin position="241"/>
        <end position="259"/>
    </location>
</feature>
<dbReference type="Pfam" id="PF03616">
    <property type="entry name" value="Glt_symporter"/>
    <property type="match status" value="1"/>
</dbReference>
<dbReference type="PANTHER" id="PTHR36178">
    <property type="entry name" value="SLR0625 PROTEIN"/>
    <property type="match status" value="1"/>
</dbReference>
<dbReference type="EMBL" id="CP080764">
    <property type="protein sequence ID" value="QYY43696.1"/>
    <property type="molecule type" value="Genomic_DNA"/>
</dbReference>
<dbReference type="EMBL" id="FNDE01000004">
    <property type="protein sequence ID" value="SDG87309.1"/>
    <property type="molecule type" value="Genomic_DNA"/>
</dbReference>
<keyword evidence="1" id="KW-0812">Transmembrane</keyword>
<feature type="transmembrane region" description="Helical" evidence="1">
    <location>
        <begin position="108"/>
        <end position="134"/>
    </location>
</feature>